<name>A0A919YAA1_9BACL</name>
<proteinExistence type="predicted"/>
<accession>A0A919YAA1</accession>
<dbReference type="RefSeq" id="WP_212978004.1">
    <property type="nucleotide sequence ID" value="NZ_AP025343.1"/>
</dbReference>
<gene>
    <name evidence="1" type="ORF">J34TS1_18540</name>
</gene>
<sequence>MILDALEREWNNLYDVEENPYWSLENVTSHDKSLAFHKLKRTVETALHDLYQRELTNHIDQMKREGDDMWITFSKQVHNASETITAADIWNLRNQLDRLFLHFTSLEKARLLSNSHGISLDTTVSSAELNSVDLVSISSADLKKAPENNGHGLIKSTSETAKNINPTDENREQVIAEGTSGTAKHEGNSTTSARHVFEVEEKVALPQPNRIQYNNCILEKDGQIWFVEQYEPFKSAGENTRMYIRMDDVPYRIHISDEDVRDLQLSVGASIDVAFWENNPTLPKVLWENRDK</sequence>
<dbReference type="EMBL" id="BORT01000006">
    <property type="protein sequence ID" value="GIO47089.1"/>
    <property type="molecule type" value="Genomic_DNA"/>
</dbReference>
<evidence type="ECO:0000313" key="1">
    <source>
        <dbReference type="EMBL" id="GIO47089.1"/>
    </source>
</evidence>
<organism evidence="1 2">
    <name type="scientific">Paenibacillus azoreducens</name>
    <dbReference type="NCBI Taxonomy" id="116718"/>
    <lineage>
        <taxon>Bacteria</taxon>
        <taxon>Bacillati</taxon>
        <taxon>Bacillota</taxon>
        <taxon>Bacilli</taxon>
        <taxon>Bacillales</taxon>
        <taxon>Paenibacillaceae</taxon>
        <taxon>Paenibacillus</taxon>
    </lineage>
</organism>
<dbReference type="AlphaFoldDB" id="A0A919YAA1"/>
<comment type="caution">
    <text evidence="1">The sequence shown here is derived from an EMBL/GenBank/DDBJ whole genome shotgun (WGS) entry which is preliminary data.</text>
</comment>
<evidence type="ECO:0000313" key="2">
    <source>
        <dbReference type="Proteomes" id="UP000682811"/>
    </source>
</evidence>
<protein>
    <submittedName>
        <fullName evidence="1">Uncharacterized protein</fullName>
    </submittedName>
</protein>
<dbReference type="Proteomes" id="UP000682811">
    <property type="component" value="Unassembled WGS sequence"/>
</dbReference>
<keyword evidence="2" id="KW-1185">Reference proteome</keyword>
<reference evidence="1 2" key="1">
    <citation type="submission" date="2021-03" db="EMBL/GenBank/DDBJ databases">
        <title>Antimicrobial resistance genes in bacteria isolated from Japanese honey, and their potential for conferring macrolide and lincosamide resistance in the American foulbrood pathogen Paenibacillus larvae.</title>
        <authorList>
            <person name="Okamoto M."/>
            <person name="Kumagai M."/>
            <person name="Kanamori H."/>
            <person name="Takamatsu D."/>
        </authorList>
    </citation>
    <scope>NUCLEOTIDE SEQUENCE [LARGE SCALE GENOMIC DNA]</scope>
    <source>
        <strain evidence="1 2">J34TS1</strain>
    </source>
</reference>